<feature type="domain" description="Thioredoxin" evidence="3">
    <location>
        <begin position="331"/>
        <end position="485"/>
    </location>
</feature>
<dbReference type="EMBL" id="VTAV01000019">
    <property type="protein sequence ID" value="TYR32554.1"/>
    <property type="molecule type" value="Genomic_DNA"/>
</dbReference>
<accession>A0A5D4GWP0</accession>
<dbReference type="Pfam" id="PF00578">
    <property type="entry name" value="AhpC-TSA"/>
    <property type="match status" value="1"/>
</dbReference>
<dbReference type="InterPro" id="IPR013766">
    <property type="entry name" value="Thioredoxin_domain"/>
</dbReference>
<keyword evidence="1" id="KW-0802">TPR repeat</keyword>
<feature type="repeat" description="TPR" evidence="1">
    <location>
        <begin position="222"/>
        <end position="255"/>
    </location>
</feature>
<dbReference type="PANTHER" id="PTHR42852:SF13">
    <property type="entry name" value="PROTEIN DIPZ"/>
    <property type="match status" value="1"/>
</dbReference>
<dbReference type="AlphaFoldDB" id="A0A5D4GWP0"/>
<dbReference type="Proteomes" id="UP000322362">
    <property type="component" value="Unassembled WGS sequence"/>
</dbReference>
<keyword evidence="2" id="KW-0732">Signal</keyword>
<comment type="caution">
    <text evidence="4">The sequence shown here is derived from an EMBL/GenBank/DDBJ whole genome shotgun (WGS) entry which is preliminary data.</text>
</comment>
<evidence type="ECO:0000259" key="3">
    <source>
        <dbReference type="PROSITE" id="PS51352"/>
    </source>
</evidence>
<dbReference type="PROSITE" id="PS51352">
    <property type="entry name" value="THIOREDOXIN_2"/>
    <property type="match status" value="1"/>
</dbReference>
<dbReference type="SUPFAM" id="SSF48452">
    <property type="entry name" value="TPR-like"/>
    <property type="match status" value="1"/>
</dbReference>
<evidence type="ECO:0000256" key="2">
    <source>
        <dbReference type="SAM" id="SignalP"/>
    </source>
</evidence>
<dbReference type="GO" id="GO:0016209">
    <property type="term" value="F:antioxidant activity"/>
    <property type="evidence" value="ECO:0007669"/>
    <property type="project" value="InterPro"/>
</dbReference>
<dbReference type="Gene3D" id="1.25.40.10">
    <property type="entry name" value="Tetratricopeptide repeat domain"/>
    <property type="match status" value="1"/>
</dbReference>
<reference evidence="4 5" key="1">
    <citation type="submission" date="2019-08" db="EMBL/GenBank/DDBJ databases">
        <title>Phlebobacter frassis gen. nov. sp. nov., a new member of family Sphingobacteriaceae isolated from sand fly rearing media.</title>
        <authorList>
            <person name="Kakumanu M.L."/>
            <person name="Marayati B.F."/>
            <person name="Wada-Katsumata A."/>
            <person name="Wasserberg G."/>
            <person name="Schal C."/>
            <person name="Apperson C.S."/>
            <person name="Ponnusamy L."/>
        </authorList>
    </citation>
    <scope>NUCLEOTIDE SEQUENCE [LARGE SCALE GENOMIC DNA]</scope>
    <source>
        <strain evidence="4 5">SSI9</strain>
    </source>
</reference>
<sequence length="489" mass="55066">MKLQLTCALLLIAGATWAQSNLEEKREAYGKIAQSGTKEQKDAATQELLEIAKTTKSESELEFANNFLYRLGHQDSADSLRSVIAKKFPKSVTARGVYIQDVFYKQEGAKAKEKSYNHLIKNWPVDKTASDNVAYDYVIASVAKSFADEGNKEKALYYLDQMNERFWRAQGYIPVATKLLQQGDTVAALPLIQTAINDAEYYINLPKEQKDNKAGFAAVGYPGYVSQLAEIYDAQGKQTEALQLIERAIALVPEQAPRFSVTYFKGLEAAGRKLEALQQLEILYKQGEFTHKENMKALYTGLNGSDSGVDAYFTRLDGEVIKGIRDHIKEMEAYKPAPAFELLNLKGETVSLASLKGKVVVLDFWATWCQPCIRSFPGMQAAQVLYENDDDVQFLFINTWERDKAYKQNVVDFIAKNKYPFQVLYDDQKDAETGEVLAAKYGVQGIPAKFIIDKEGNIRYFLTGSTPNVDYIKLEMRELIESAKKPYKG</sequence>
<dbReference type="PANTHER" id="PTHR42852">
    <property type="entry name" value="THIOL:DISULFIDE INTERCHANGE PROTEIN DSBE"/>
    <property type="match status" value="1"/>
</dbReference>
<dbReference type="SUPFAM" id="SSF52833">
    <property type="entry name" value="Thioredoxin-like"/>
    <property type="match status" value="1"/>
</dbReference>
<dbReference type="CDD" id="cd02966">
    <property type="entry name" value="TlpA_like_family"/>
    <property type="match status" value="1"/>
</dbReference>
<dbReference type="InterPro" id="IPR000866">
    <property type="entry name" value="AhpC/TSA"/>
</dbReference>
<dbReference type="InterPro" id="IPR050553">
    <property type="entry name" value="Thioredoxin_ResA/DsbE_sf"/>
</dbReference>
<dbReference type="InterPro" id="IPR011990">
    <property type="entry name" value="TPR-like_helical_dom_sf"/>
</dbReference>
<keyword evidence="5" id="KW-1185">Reference proteome</keyword>
<name>A0A5D4GWP0_9SPHI</name>
<feature type="signal peptide" evidence="2">
    <location>
        <begin position="1"/>
        <end position="18"/>
    </location>
</feature>
<feature type="chain" id="PRO_5022791126" evidence="2">
    <location>
        <begin position="19"/>
        <end position="489"/>
    </location>
</feature>
<evidence type="ECO:0000313" key="4">
    <source>
        <dbReference type="EMBL" id="TYR32554.1"/>
    </source>
</evidence>
<dbReference type="Gene3D" id="3.40.30.10">
    <property type="entry name" value="Glutaredoxin"/>
    <property type="match status" value="1"/>
</dbReference>
<dbReference type="InterPro" id="IPR036249">
    <property type="entry name" value="Thioredoxin-like_sf"/>
</dbReference>
<gene>
    <name evidence="4" type="ORF">FXV77_19180</name>
</gene>
<dbReference type="PROSITE" id="PS50005">
    <property type="entry name" value="TPR"/>
    <property type="match status" value="1"/>
</dbReference>
<dbReference type="RefSeq" id="WP_148920858.1">
    <property type="nucleotide sequence ID" value="NZ_VTAV01000019.1"/>
</dbReference>
<dbReference type="GO" id="GO:0006950">
    <property type="term" value="P:response to stress"/>
    <property type="evidence" value="ECO:0007669"/>
    <property type="project" value="UniProtKB-ARBA"/>
</dbReference>
<dbReference type="GO" id="GO:0016491">
    <property type="term" value="F:oxidoreductase activity"/>
    <property type="evidence" value="ECO:0007669"/>
    <property type="project" value="InterPro"/>
</dbReference>
<protein>
    <submittedName>
        <fullName evidence="4">Redoxin domain-containing protein</fullName>
    </submittedName>
</protein>
<proteinExistence type="predicted"/>
<dbReference type="InterPro" id="IPR019734">
    <property type="entry name" value="TPR_rpt"/>
</dbReference>
<evidence type="ECO:0000313" key="5">
    <source>
        <dbReference type="Proteomes" id="UP000322362"/>
    </source>
</evidence>
<evidence type="ECO:0000256" key="1">
    <source>
        <dbReference type="PROSITE-ProRule" id="PRU00339"/>
    </source>
</evidence>
<organism evidence="4 5">
    <name type="scientific">Sphingobacterium phlebotomi</name>
    <dbReference type="NCBI Taxonomy" id="2605433"/>
    <lineage>
        <taxon>Bacteria</taxon>
        <taxon>Pseudomonadati</taxon>
        <taxon>Bacteroidota</taxon>
        <taxon>Sphingobacteriia</taxon>
        <taxon>Sphingobacteriales</taxon>
        <taxon>Sphingobacteriaceae</taxon>
        <taxon>Sphingobacterium</taxon>
    </lineage>
</organism>